<accession>A0A1J1HRH4</accession>
<dbReference type="PANTHER" id="PTHR11999">
    <property type="entry name" value="GROUP II PYRIDOXAL-5-PHOSPHATE DECARBOXYLASE"/>
    <property type="match status" value="1"/>
</dbReference>
<evidence type="ECO:0000256" key="6">
    <source>
        <dbReference type="RuleBase" id="RU000382"/>
    </source>
</evidence>
<name>A0A1J1HRH4_9DIPT</name>
<dbReference type="GO" id="GO:0005737">
    <property type="term" value="C:cytoplasm"/>
    <property type="evidence" value="ECO:0007669"/>
    <property type="project" value="TreeGrafter"/>
</dbReference>
<evidence type="ECO:0000256" key="5">
    <source>
        <dbReference type="PIRSR" id="PIRSR602129-50"/>
    </source>
</evidence>
<evidence type="ECO:0000256" key="4">
    <source>
        <dbReference type="ARBA" id="ARBA00023239"/>
    </source>
</evidence>
<dbReference type="PROSITE" id="PS00392">
    <property type="entry name" value="DDC_GAD_HDC_YDC"/>
    <property type="match status" value="1"/>
</dbReference>
<dbReference type="GO" id="GO:0030170">
    <property type="term" value="F:pyridoxal phosphate binding"/>
    <property type="evidence" value="ECO:0007669"/>
    <property type="project" value="InterPro"/>
</dbReference>
<evidence type="ECO:0000313" key="8">
    <source>
        <dbReference type="EMBL" id="CRK89078.1"/>
    </source>
</evidence>
<dbReference type="Gene3D" id="3.40.640.10">
    <property type="entry name" value="Type I PLP-dependent aspartate aminotransferase-like (Major domain)"/>
    <property type="match status" value="1"/>
</dbReference>
<dbReference type="InterPro" id="IPR015421">
    <property type="entry name" value="PyrdxlP-dep_Trfase_major"/>
</dbReference>
<feature type="compositionally biased region" description="Acidic residues" evidence="7">
    <location>
        <begin position="546"/>
        <end position="560"/>
    </location>
</feature>
<sequence>MSKVPTYEDFCVDGKKVVDYICDYVKDIAKRDVIDYSLKPNFLHSRLAKEMPVKGEKFDKIMTDFNRKIMPGVLNWMHPNFYAYFGAGNAYPSVIGEMLSSAISSVGFSWASCPSLTELEQIVLDWFAKALDLPPFYLSKTRNLSSIGGGAIQNSASDSIFAAMAAARHRAIKTLQDQDSDRDAPPSKYLPKLVCFASLNAHSSVEKAAKILMVKLYAVEPNQEDSMTAVALEKAIKETRDKGLVPFFVLSTAGTTGQSAFDDIEKIGNVCKKYPSIWFHVDGAYGGNSFIVPEMRHLKRGMALTDSFNVNPNKLLLTAFDCSCLWVKDMKTFLEAYIVGSVDIEDQISTGIVDLHNFGVPWSRRFRALKLYFMFRMYGLKALQDYIRRVIKVGEHFAQLVKADTRFRVKNKPILGLVCFRLVGKSDETRRMAALPSPVDRLNEILLKKLNETNSIHLIPSHAQGKYVIRFVANQENCSEEQVEKAWRLIQETATKVLSSSSPHSSSMIMNDPFSKTRYLTSEQHESSPRRMLWDGASPVTIITDKDDDEDEDEDDDDDF</sequence>
<dbReference type="Proteomes" id="UP000183832">
    <property type="component" value="Unassembled WGS sequence"/>
</dbReference>
<dbReference type="Gene3D" id="3.90.1150.10">
    <property type="entry name" value="Aspartate Aminotransferase, domain 1"/>
    <property type="match status" value="1"/>
</dbReference>
<feature type="region of interest" description="Disordered" evidence="7">
    <location>
        <begin position="519"/>
        <end position="560"/>
    </location>
</feature>
<comment type="cofactor">
    <cofactor evidence="1 5 6">
        <name>pyridoxal 5'-phosphate</name>
        <dbReference type="ChEBI" id="CHEBI:597326"/>
    </cofactor>
</comment>
<feature type="modified residue" description="N6-(pyridoxal phosphate)lysine" evidence="5">
    <location>
        <position position="314"/>
    </location>
</feature>
<dbReference type="OrthoDB" id="639767at2759"/>
<gene>
    <name evidence="8" type="ORF">CLUMA_CG002482</name>
</gene>
<dbReference type="InterPro" id="IPR021115">
    <property type="entry name" value="Pyridoxal-P_BS"/>
</dbReference>
<dbReference type="GO" id="GO:0006520">
    <property type="term" value="P:amino acid metabolic process"/>
    <property type="evidence" value="ECO:0007669"/>
    <property type="project" value="InterPro"/>
</dbReference>
<dbReference type="GO" id="GO:0019752">
    <property type="term" value="P:carboxylic acid metabolic process"/>
    <property type="evidence" value="ECO:0007669"/>
    <property type="project" value="InterPro"/>
</dbReference>
<dbReference type="InterPro" id="IPR015422">
    <property type="entry name" value="PyrdxlP-dep_Trfase_small"/>
</dbReference>
<dbReference type="SUPFAM" id="SSF53383">
    <property type="entry name" value="PLP-dependent transferases"/>
    <property type="match status" value="1"/>
</dbReference>
<keyword evidence="4 6" id="KW-0456">Lyase</keyword>
<evidence type="ECO:0000256" key="1">
    <source>
        <dbReference type="ARBA" id="ARBA00001933"/>
    </source>
</evidence>
<feature type="compositionally biased region" description="Basic and acidic residues" evidence="7">
    <location>
        <begin position="523"/>
        <end position="533"/>
    </location>
</feature>
<evidence type="ECO:0000256" key="2">
    <source>
        <dbReference type="ARBA" id="ARBA00009533"/>
    </source>
</evidence>
<proteinExistence type="inferred from homology"/>
<dbReference type="PANTHER" id="PTHR11999:SF76">
    <property type="entry name" value="FI02861P"/>
    <property type="match status" value="1"/>
</dbReference>
<dbReference type="GO" id="GO:0016831">
    <property type="term" value="F:carboxy-lyase activity"/>
    <property type="evidence" value="ECO:0007669"/>
    <property type="project" value="InterPro"/>
</dbReference>
<keyword evidence="3 5" id="KW-0663">Pyridoxal phosphate</keyword>
<dbReference type="Pfam" id="PF00282">
    <property type="entry name" value="Pyridoxal_deC"/>
    <property type="match status" value="1"/>
</dbReference>
<comment type="similarity">
    <text evidence="2 6">Belongs to the group II decarboxylase family.</text>
</comment>
<evidence type="ECO:0000256" key="3">
    <source>
        <dbReference type="ARBA" id="ARBA00022898"/>
    </source>
</evidence>
<dbReference type="InterPro" id="IPR002129">
    <property type="entry name" value="PyrdxlP-dep_de-COase"/>
</dbReference>
<evidence type="ECO:0000256" key="7">
    <source>
        <dbReference type="SAM" id="MobiDB-lite"/>
    </source>
</evidence>
<evidence type="ECO:0000313" key="9">
    <source>
        <dbReference type="Proteomes" id="UP000183832"/>
    </source>
</evidence>
<dbReference type="InterPro" id="IPR010977">
    <property type="entry name" value="Aromatic_deC"/>
</dbReference>
<dbReference type="InterPro" id="IPR015424">
    <property type="entry name" value="PyrdxlP-dep_Trfase"/>
</dbReference>
<dbReference type="STRING" id="568069.A0A1J1HRH4"/>
<reference evidence="8 9" key="1">
    <citation type="submission" date="2015-04" db="EMBL/GenBank/DDBJ databases">
        <authorList>
            <person name="Syromyatnikov M.Y."/>
            <person name="Popov V.N."/>
        </authorList>
    </citation>
    <scope>NUCLEOTIDE SEQUENCE [LARGE SCALE GENOMIC DNA]</scope>
</reference>
<dbReference type="PRINTS" id="PR00800">
    <property type="entry name" value="YHDCRBOXLASE"/>
</dbReference>
<dbReference type="Gene3D" id="1.20.1340.10">
    <property type="entry name" value="dopa decarboxylase, N-terminal domain"/>
    <property type="match status" value="1"/>
</dbReference>
<keyword evidence="9" id="KW-1185">Reference proteome</keyword>
<dbReference type="EMBL" id="CVRI01000010">
    <property type="protein sequence ID" value="CRK89078.1"/>
    <property type="molecule type" value="Genomic_DNA"/>
</dbReference>
<protein>
    <submittedName>
        <fullName evidence="8">CLUMA_CG002482, isoform A</fullName>
    </submittedName>
</protein>
<dbReference type="AlphaFoldDB" id="A0A1J1HRH4"/>
<organism evidence="8 9">
    <name type="scientific">Clunio marinus</name>
    <dbReference type="NCBI Taxonomy" id="568069"/>
    <lineage>
        <taxon>Eukaryota</taxon>
        <taxon>Metazoa</taxon>
        <taxon>Ecdysozoa</taxon>
        <taxon>Arthropoda</taxon>
        <taxon>Hexapoda</taxon>
        <taxon>Insecta</taxon>
        <taxon>Pterygota</taxon>
        <taxon>Neoptera</taxon>
        <taxon>Endopterygota</taxon>
        <taxon>Diptera</taxon>
        <taxon>Nematocera</taxon>
        <taxon>Chironomoidea</taxon>
        <taxon>Chironomidae</taxon>
        <taxon>Clunio</taxon>
    </lineage>
</organism>